<gene>
    <name evidence="14" type="ORF">KK083_05745</name>
</gene>
<keyword evidence="7 10" id="KW-0472">Membrane</keyword>
<protein>
    <submittedName>
        <fullName evidence="14">TonB-dependent receptor</fullName>
    </submittedName>
</protein>
<dbReference type="Pfam" id="PF07715">
    <property type="entry name" value="Plug"/>
    <property type="match status" value="1"/>
</dbReference>
<dbReference type="Proteomes" id="UP001319200">
    <property type="component" value="Unassembled WGS sequence"/>
</dbReference>
<evidence type="ECO:0000256" key="4">
    <source>
        <dbReference type="ARBA" id="ARBA00022692"/>
    </source>
</evidence>
<evidence type="ECO:0000259" key="12">
    <source>
        <dbReference type="Pfam" id="PF00593"/>
    </source>
</evidence>
<comment type="subcellular location">
    <subcellularLocation>
        <location evidence="1 10">Cell outer membrane</location>
        <topology evidence="1 10">Multi-pass membrane protein</topology>
    </subcellularLocation>
</comment>
<dbReference type="SUPFAM" id="SSF56935">
    <property type="entry name" value="Porins"/>
    <property type="match status" value="1"/>
</dbReference>
<dbReference type="FunFam" id="2.170.130.10:FF:000008">
    <property type="entry name" value="SusC/RagA family TonB-linked outer membrane protein"/>
    <property type="match status" value="1"/>
</dbReference>
<accession>A0AAP2GLZ4</accession>
<dbReference type="Gene3D" id="2.40.170.20">
    <property type="entry name" value="TonB-dependent receptor, beta-barrel domain"/>
    <property type="match status" value="1"/>
</dbReference>
<dbReference type="GO" id="GO:0044718">
    <property type="term" value="P:siderophore transmembrane transport"/>
    <property type="evidence" value="ECO:0007669"/>
    <property type="project" value="TreeGrafter"/>
</dbReference>
<comment type="similarity">
    <text evidence="10 11">Belongs to the TonB-dependent receptor family.</text>
</comment>
<dbReference type="InterPro" id="IPR036942">
    <property type="entry name" value="Beta-barrel_TonB_sf"/>
</dbReference>
<evidence type="ECO:0000256" key="1">
    <source>
        <dbReference type="ARBA" id="ARBA00004571"/>
    </source>
</evidence>
<evidence type="ECO:0000313" key="15">
    <source>
        <dbReference type="Proteomes" id="UP001319200"/>
    </source>
</evidence>
<dbReference type="NCBIfam" id="TIGR04057">
    <property type="entry name" value="SusC_RagA_signa"/>
    <property type="match status" value="1"/>
</dbReference>
<keyword evidence="6 11" id="KW-0798">TonB box</keyword>
<keyword evidence="3 10" id="KW-1134">Transmembrane beta strand</keyword>
<organism evidence="14 15">
    <name type="scientific">Chryseosolibacter histidini</name>
    <dbReference type="NCBI Taxonomy" id="2782349"/>
    <lineage>
        <taxon>Bacteria</taxon>
        <taxon>Pseudomonadati</taxon>
        <taxon>Bacteroidota</taxon>
        <taxon>Cytophagia</taxon>
        <taxon>Cytophagales</taxon>
        <taxon>Chryseotaleaceae</taxon>
        <taxon>Chryseosolibacter</taxon>
    </lineage>
</organism>
<dbReference type="EMBL" id="JAHESF010000004">
    <property type="protein sequence ID" value="MBT1696368.1"/>
    <property type="molecule type" value="Genomic_DNA"/>
</dbReference>
<reference evidence="14 15" key="1">
    <citation type="submission" date="2021-05" db="EMBL/GenBank/DDBJ databases">
        <title>A Polyphasic approach of four new species of the genus Ohtaekwangia: Ohtaekwangia histidinii sp. nov., Ohtaekwangia cretensis sp. nov., Ohtaekwangia indiensis sp. nov., Ohtaekwangia reichenbachii sp. nov. from diverse environment.</title>
        <authorList>
            <person name="Octaviana S."/>
        </authorList>
    </citation>
    <scope>NUCLEOTIDE SEQUENCE [LARGE SCALE GENOMIC DNA]</scope>
    <source>
        <strain evidence="14 15">PWU4</strain>
    </source>
</reference>
<dbReference type="InterPro" id="IPR023997">
    <property type="entry name" value="TonB-dep_OMP_SusC/RagA_CS"/>
</dbReference>
<keyword evidence="15" id="KW-1185">Reference proteome</keyword>
<evidence type="ECO:0000256" key="10">
    <source>
        <dbReference type="PROSITE-ProRule" id="PRU01360"/>
    </source>
</evidence>
<dbReference type="InterPro" id="IPR008969">
    <property type="entry name" value="CarboxyPept-like_regulatory"/>
</dbReference>
<evidence type="ECO:0000256" key="11">
    <source>
        <dbReference type="RuleBase" id="RU003357"/>
    </source>
</evidence>
<evidence type="ECO:0000259" key="13">
    <source>
        <dbReference type="Pfam" id="PF07715"/>
    </source>
</evidence>
<evidence type="ECO:0000256" key="8">
    <source>
        <dbReference type="ARBA" id="ARBA00023170"/>
    </source>
</evidence>
<keyword evidence="8 14" id="KW-0675">Receptor</keyword>
<evidence type="ECO:0000256" key="7">
    <source>
        <dbReference type="ARBA" id="ARBA00023136"/>
    </source>
</evidence>
<comment type="caution">
    <text evidence="14">The sequence shown here is derived from an EMBL/GenBank/DDBJ whole genome shotgun (WGS) entry which is preliminary data.</text>
</comment>
<evidence type="ECO:0000256" key="5">
    <source>
        <dbReference type="ARBA" id="ARBA00022729"/>
    </source>
</evidence>
<dbReference type="Pfam" id="PF00593">
    <property type="entry name" value="TonB_dep_Rec_b-barrel"/>
    <property type="match status" value="1"/>
</dbReference>
<dbReference type="NCBIfam" id="TIGR04056">
    <property type="entry name" value="OMP_RagA_SusC"/>
    <property type="match status" value="1"/>
</dbReference>
<dbReference type="Gene3D" id="2.170.130.10">
    <property type="entry name" value="TonB-dependent receptor, plug domain"/>
    <property type="match status" value="1"/>
</dbReference>
<feature type="domain" description="TonB-dependent receptor plug" evidence="13">
    <location>
        <begin position="107"/>
        <end position="222"/>
    </location>
</feature>
<evidence type="ECO:0000256" key="9">
    <source>
        <dbReference type="ARBA" id="ARBA00023237"/>
    </source>
</evidence>
<keyword evidence="9 10" id="KW-0998">Cell outer membrane</keyword>
<keyword evidence="5" id="KW-0732">Signal</keyword>
<keyword evidence="2 10" id="KW-0813">Transport</keyword>
<dbReference type="AlphaFoldDB" id="A0AAP2GLZ4"/>
<dbReference type="GO" id="GO:0009279">
    <property type="term" value="C:cell outer membrane"/>
    <property type="evidence" value="ECO:0007669"/>
    <property type="project" value="UniProtKB-SubCell"/>
</dbReference>
<name>A0AAP2GLZ4_9BACT</name>
<dbReference type="Pfam" id="PF13715">
    <property type="entry name" value="CarbopepD_reg_2"/>
    <property type="match status" value="1"/>
</dbReference>
<dbReference type="InterPro" id="IPR000531">
    <property type="entry name" value="Beta-barrel_TonB"/>
</dbReference>
<dbReference type="InterPro" id="IPR012910">
    <property type="entry name" value="Plug_dom"/>
</dbReference>
<evidence type="ECO:0000313" key="14">
    <source>
        <dbReference type="EMBL" id="MBT1696368.1"/>
    </source>
</evidence>
<dbReference type="InterPro" id="IPR037066">
    <property type="entry name" value="Plug_dom_sf"/>
</dbReference>
<dbReference type="Gene3D" id="2.60.40.1120">
    <property type="entry name" value="Carboxypeptidase-like, regulatory domain"/>
    <property type="match status" value="1"/>
</dbReference>
<dbReference type="SUPFAM" id="SSF49464">
    <property type="entry name" value="Carboxypeptidase regulatory domain-like"/>
    <property type="match status" value="1"/>
</dbReference>
<dbReference type="PANTHER" id="PTHR30069:SF29">
    <property type="entry name" value="HEMOGLOBIN AND HEMOGLOBIN-HAPTOGLOBIN-BINDING PROTEIN 1-RELATED"/>
    <property type="match status" value="1"/>
</dbReference>
<dbReference type="PANTHER" id="PTHR30069">
    <property type="entry name" value="TONB-DEPENDENT OUTER MEMBRANE RECEPTOR"/>
    <property type="match status" value="1"/>
</dbReference>
<dbReference type="InterPro" id="IPR023996">
    <property type="entry name" value="TonB-dep_OMP_SusC/RagA"/>
</dbReference>
<feature type="domain" description="TonB-dependent receptor-like beta-barrel" evidence="12">
    <location>
        <begin position="440"/>
        <end position="953"/>
    </location>
</feature>
<keyword evidence="4 10" id="KW-0812">Transmembrane</keyword>
<dbReference type="InterPro" id="IPR039426">
    <property type="entry name" value="TonB-dep_rcpt-like"/>
</dbReference>
<evidence type="ECO:0000256" key="2">
    <source>
        <dbReference type="ARBA" id="ARBA00022448"/>
    </source>
</evidence>
<dbReference type="GO" id="GO:0015344">
    <property type="term" value="F:siderophore uptake transmembrane transporter activity"/>
    <property type="evidence" value="ECO:0007669"/>
    <property type="project" value="TreeGrafter"/>
</dbReference>
<evidence type="ECO:0000256" key="3">
    <source>
        <dbReference type="ARBA" id="ARBA00022452"/>
    </source>
</evidence>
<proteinExistence type="inferred from homology"/>
<dbReference type="PROSITE" id="PS52016">
    <property type="entry name" value="TONB_DEPENDENT_REC_3"/>
    <property type="match status" value="1"/>
</dbReference>
<sequence>MWIALGFNSAQAQQTFTVRGKVSTETGEALPGVNVLVKGTSAGTVTDAEGIYVLSSVKPEDVLVVSFIGYNTQEIVVGTRSTVDIVLAADIQTLNEVVVVGYGTQRKIETTGSIASVKSEDIVQTPVTNVAQGLQARIAGVQINQNSGAPGGNISVRIRGTNSINGTSEPLYIIDGIQISNGGGINDVSPLSTINPNDIESVEVLKDASATAIYGARGSNGVVLITTKRGKSGATRVSIESYYGWQQVRKTLDLLNASEFAQLENEVFKTAVYPDPASLGEGVNWQDIIFRTAPIQNHQLSVNGGNDKTQVALSANFFDQDGIIINSNFKRYSMRLNLDHRISDRVKMGTSIMGSYNVNSGIPTGSTVVGDGGVVLSSIVGAAIGAPPTLQAYRADGSIFPFAEQGDGRYREVTNPLGLAEVSNQTDIRRVLTNVYGEAKLAEGLTYRASFNVDLQSSINNYYSPRYIIALKDQNAQSGSASKRNTNNAVLLHESILTYSKVLAEHHTLKFTGVFATQSGMANENLISGNGFPNDATRNEALQLATTVAASSSRSRDRLDSYMARVNYGFKDKYFFDITMRADGSSKFGKNHKYGYFPAASAAWRIIEEDFMSNVSAITDLKLRASYGLTGNAGAINAYRSLSLQTTGSDYQFNHVYTKGISPSGIANPDLRWERSLQTNIGLDVSLFNWLNMTVDLYRKQTDDLLYEKTLPYSSGYGSIISNLGGIENKGIEISANANILQEGPLKWTVNANFTANRNKVTDIDGGTTKERFITNYTILKVGEPLGLFKTYIFDGIYQTGEAIIPGSDGRTGGTKVLDYDQNGTITSGDQVITGNPNPNFIFGFSTSLTYQNFDLGIFLSGSQGNDIYNVSRASFENPLGQRNLLAGVVNRWTPENANNEYSSPLQGGRLPISSRFVEDGSYLRCKNITLGYRLPHIKGITNARIYVSANNVFTVTNYSGLDPEVNTYANSNTAIGIDNFVYPAAKSFLAGIQLTF</sequence>
<evidence type="ECO:0000256" key="6">
    <source>
        <dbReference type="ARBA" id="ARBA00023077"/>
    </source>
</evidence>